<dbReference type="HOGENOM" id="CLU_041420_1_0_11"/>
<sequence length="312" mass="32930">MTPGIIVDEGLPEADLRKALSLIDATVDVVAETLLTSDSGEVEAASLRKAEAIAEDRGWGRVIYVTDQVLVRDGSPVRHQGVADGRLVLVSVSALGAVQVARRLARELDPLLKDEVSAQSAPAGKVRLFLGLVRANQPSRLLAVLKGVIVGIAATGGFGIFYGSIWSLAQAVSYPRLILLSVVAIGVLSTSLIVTNGLWQKPADRSPGWLGHLGNTVTAATIFLTGIVVFVLGVFGLTLLSLIIAPGSYVAEQIGRDSVGAVTYVRIGWFSANLGVLAGAIASNFDRSPKIRSAVHNPREYARRQREGSYGT</sequence>
<dbReference type="AlphaFoldDB" id="A0A097IDJ5"/>
<dbReference type="EMBL" id="CP006764">
    <property type="protein sequence ID" value="AIT60197.1"/>
    <property type="molecule type" value="Genomic_DNA"/>
</dbReference>
<dbReference type="RefSeq" id="WP_018021410.1">
    <property type="nucleotide sequence ID" value="NZ_AQUX01000002.1"/>
</dbReference>
<organism evidence="2 3">
    <name type="scientific">Corynebacterium doosanense CAU 212 = DSM 45436</name>
    <dbReference type="NCBI Taxonomy" id="558173"/>
    <lineage>
        <taxon>Bacteria</taxon>
        <taxon>Bacillati</taxon>
        <taxon>Actinomycetota</taxon>
        <taxon>Actinomycetes</taxon>
        <taxon>Mycobacteriales</taxon>
        <taxon>Corynebacteriaceae</taxon>
        <taxon>Corynebacterium</taxon>
    </lineage>
</organism>
<dbReference type="eggNOG" id="COG5502">
    <property type="taxonomic scope" value="Bacteria"/>
</dbReference>
<evidence type="ECO:0000313" key="3">
    <source>
        <dbReference type="Proteomes" id="UP000029914"/>
    </source>
</evidence>
<dbReference type="Proteomes" id="UP000029914">
    <property type="component" value="Chromosome"/>
</dbReference>
<feature type="transmembrane region" description="Helical" evidence="1">
    <location>
        <begin position="141"/>
        <end position="165"/>
    </location>
</feature>
<feature type="transmembrane region" description="Helical" evidence="1">
    <location>
        <begin position="220"/>
        <end position="244"/>
    </location>
</feature>
<dbReference type="OrthoDB" id="8477132at2"/>
<dbReference type="STRING" id="558173.CDOO_02205"/>
<keyword evidence="3" id="KW-1185">Reference proteome</keyword>
<name>A0A097IDJ5_9CORY</name>
<keyword evidence="1" id="KW-0472">Membrane</keyword>
<keyword evidence="1" id="KW-1133">Transmembrane helix</keyword>
<gene>
    <name evidence="2" type="ORF">CDOO_02205</name>
</gene>
<protein>
    <submittedName>
        <fullName evidence="2">Uncharacterized protein</fullName>
    </submittedName>
</protein>
<evidence type="ECO:0000256" key="1">
    <source>
        <dbReference type="SAM" id="Phobius"/>
    </source>
</evidence>
<feature type="transmembrane region" description="Helical" evidence="1">
    <location>
        <begin position="177"/>
        <end position="199"/>
    </location>
</feature>
<keyword evidence="1" id="KW-0812">Transmembrane</keyword>
<accession>A0A097IDJ5</accession>
<dbReference type="KEGG" id="cdo:CDOO_02205"/>
<reference evidence="2 3" key="1">
    <citation type="submission" date="2013-09" db="EMBL/GenBank/DDBJ databases">
        <title>Complete genome sequence of Corynebacterium doosanense CAU 212(T) (=DSM 45436(T)), isolated from activated sludge.</title>
        <authorList>
            <person name="Schaffert L."/>
            <person name="Albersmeier A."/>
            <person name="Kalinowski J."/>
            <person name="Ruckert C."/>
        </authorList>
    </citation>
    <scope>NUCLEOTIDE SEQUENCE [LARGE SCALE GENOMIC DNA]</scope>
    <source>
        <strain evidence="2 3">CAU 212</strain>
    </source>
</reference>
<evidence type="ECO:0000313" key="2">
    <source>
        <dbReference type="EMBL" id="AIT60197.1"/>
    </source>
</evidence>
<proteinExistence type="predicted"/>